<protein>
    <submittedName>
        <fullName evidence="1">Uncharacterized protein</fullName>
    </submittedName>
</protein>
<reference evidence="1" key="1">
    <citation type="submission" date="2023-03" db="EMBL/GenBank/DDBJ databases">
        <title>Draft genome sequence of a Mycolicibacterium mageritense strain H4_3_1 isolated from a hybrid biological-inorganic system reactor.</title>
        <authorList>
            <person name="Feng X."/>
            <person name="Kazama D."/>
            <person name="Sato K."/>
            <person name="Kobayashi H."/>
        </authorList>
    </citation>
    <scope>NUCLEOTIDE SEQUENCE</scope>
    <source>
        <strain evidence="1">H4_3_1</strain>
    </source>
</reference>
<dbReference type="AlphaFoldDB" id="A0AAI8XQR1"/>
<accession>A0AAI8XQR1</accession>
<dbReference type="Proteomes" id="UP001241092">
    <property type="component" value="Chromosome"/>
</dbReference>
<sequence length="309" mass="33824">MLAQMRLGTRWPSLSDQIDVAAALYGDHGDALVDEWFAEQTDRVGNLAFGRTFSDHITLPGIEPADYSHRRIRSSRGDLIGGIRFYSRDVTRPFVEVAAHSFDDVAALGDCVAAEWAAFRPPYLRLRTRPGRLTGPGVLLDVSIHVARYRDMAPPDGRVRLDRFNSADEAIDLVERRYAHVAGHQPALARNISAADSADLRRWHDDGLLRAIRARDVSVGVLAIAPGAIGWITGDEINEEVIDAGHNGNGYAASAQTAWAVGVATDRARMLIGTIDRHNPASRNTAERAGRPRVLDDVFVSLRGPAQTH</sequence>
<gene>
    <name evidence="1" type="ORF">hbim_05120</name>
</gene>
<proteinExistence type="predicted"/>
<evidence type="ECO:0000313" key="2">
    <source>
        <dbReference type="Proteomes" id="UP001241092"/>
    </source>
</evidence>
<evidence type="ECO:0000313" key="1">
    <source>
        <dbReference type="EMBL" id="BDY31168.1"/>
    </source>
</evidence>
<name>A0AAI8XQR1_MYCME</name>
<organism evidence="1 2">
    <name type="scientific">Mycolicibacterium mageritense</name>
    <name type="common">Mycobacterium mageritense</name>
    <dbReference type="NCBI Taxonomy" id="53462"/>
    <lineage>
        <taxon>Bacteria</taxon>
        <taxon>Bacillati</taxon>
        <taxon>Actinomycetota</taxon>
        <taxon>Actinomycetes</taxon>
        <taxon>Mycobacteriales</taxon>
        <taxon>Mycobacteriaceae</taxon>
        <taxon>Mycolicibacterium</taxon>
    </lineage>
</organism>
<dbReference type="EMBL" id="AP027452">
    <property type="protein sequence ID" value="BDY31168.1"/>
    <property type="molecule type" value="Genomic_DNA"/>
</dbReference>